<organism evidence="10 11">
    <name type="scientific">Ambrosiozyma monospora</name>
    <name type="common">Yeast</name>
    <name type="synonym">Endomycopsis monosporus</name>
    <dbReference type="NCBI Taxonomy" id="43982"/>
    <lineage>
        <taxon>Eukaryota</taxon>
        <taxon>Fungi</taxon>
        <taxon>Dikarya</taxon>
        <taxon>Ascomycota</taxon>
        <taxon>Saccharomycotina</taxon>
        <taxon>Pichiomycetes</taxon>
        <taxon>Pichiales</taxon>
        <taxon>Pichiaceae</taxon>
        <taxon>Ambrosiozyma</taxon>
    </lineage>
</organism>
<comment type="subcellular location">
    <subcellularLocation>
        <location evidence="1">Endomembrane system</location>
        <topology evidence="1">Peripheral membrane protein</topology>
    </subcellularLocation>
    <subcellularLocation>
        <location evidence="8">Vacuole membrane</location>
    </subcellularLocation>
</comment>
<dbReference type="SUPFAM" id="SSF50978">
    <property type="entry name" value="WD40 repeat-like"/>
    <property type="match status" value="1"/>
</dbReference>
<evidence type="ECO:0000256" key="1">
    <source>
        <dbReference type="ARBA" id="ARBA00004184"/>
    </source>
</evidence>
<dbReference type="PANTHER" id="PTHR11227">
    <property type="entry name" value="WD-REPEAT PROTEIN INTERACTING WITH PHOSPHOINOSIDES WIPI -RELATED"/>
    <property type="match status" value="1"/>
</dbReference>
<accession>A0A9W6YR89</accession>
<keyword evidence="6" id="KW-0653">Protein transport</keyword>
<gene>
    <name evidence="10" type="ORF">Amon01_000045400</name>
</gene>
<dbReference type="EMBL" id="BSXU01000124">
    <property type="protein sequence ID" value="GMG19414.1"/>
    <property type="molecule type" value="Genomic_DNA"/>
</dbReference>
<evidence type="ECO:0000313" key="10">
    <source>
        <dbReference type="EMBL" id="GMG19414.1"/>
    </source>
</evidence>
<evidence type="ECO:0000256" key="8">
    <source>
        <dbReference type="ARBA" id="ARBA00037813"/>
    </source>
</evidence>
<dbReference type="InterPro" id="IPR036322">
    <property type="entry name" value="WD40_repeat_dom_sf"/>
</dbReference>
<feature type="region of interest" description="Disordered" evidence="9">
    <location>
        <begin position="308"/>
        <end position="401"/>
    </location>
</feature>
<dbReference type="InterPro" id="IPR015943">
    <property type="entry name" value="WD40/YVTN_repeat-like_dom_sf"/>
</dbReference>
<keyword evidence="4" id="KW-0853">WD repeat</keyword>
<dbReference type="InterPro" id="IPR001680">
    <property type="entry name" value="WD40_rpt"/>
</dbReference>
<evidence type="ECO:0000256" key="5">
    <source>
        <dbReference type="ARBA" id="ARBA00022737"/>
    </source>
</evidence>
<feature type="compositionally biased region" description="Acidic residues" evidence="9">
    <location>
        <begin position="338"/>
        <end position="359"/>
    </location>
</feature>
<evidence type="ECO:0000256" key="6">
    <source>
        <dbReference type="ARBA" id="ARBA00022927"/>
    </source>
</evidence>
<dbReference type="OrthoDB" id="1667587at2759"/>
<dbReference type="Proteomes" id="UP001165063">
    <property type="component" value="Unassembled WGS sequence"/>
</dbReference>
<evidence type="ECO:0000256" key="9">
    <source>
        <dbReference type="SAM" id="MobiDB-lite"/>
    </source>
</evidence>
<keyword evidence="5" id="KW-0677">Repeat</keyword>
<keyword evidence="2" id="KW-0813">Transport</keyword>
<dbReference type="Gene3D" id="2.130.10.10">
    <property type="entry name" value="YVTN repeat-like/Quinoprotein amine dehydrogenase"/>
    <property type="match status" value="1"/>
</dbReference>
<evidence type="ECO:0000256" key="2">
    <source>
        <dbReference type="ARBA" id="ARBA00022448"/>
    </source>
</evidence>
<name>A0A9W6YR89_AMBMO</name>
<dbReference type="GO" id="GO:0012505">
    <property type="term" value="C:endomembrane system"/>
    <property type="evidence" value="ECO:0007669"/>
    <property type="project" value="UniProtKB-SubCell"/>
</dbReference>
<dbReference type="GO" id="GO:0005774">
    <property type="term" value="C:vacuolar membrane"/>
    <property type="evidence" value="ECO:0007669"/>
    <property type="project" value="UniProtKB-SubCell"/>
</dbReference>
<protein>
    <submittedName>
        <fullName evidence="10">Unnamed protein product</fullName>
    </submittedName>
</protein>
<keyword evidence="3" id="KW-0926">Vacuole</keyword>
<evidence type="ECO:0000313" key="11">
    <source>
        <dbReference type="Proteomes" id="UP001165063"/>
    </source>
</evidence>
<dbReference type="SMART" id="SM00320">
    <property type="entry name" value="WD40"/>
    <property type="match status" value="3"/>
</dbReference>
<evidence type="ECO:0000256" key="3">
    <source>
        <dbReference type="ARBA" id="ARBA00022554"/>
    </source>
</evidence>
<comment type="similarity">
    <text evidence="7">Belongs to the WD repeat PROPPIN family.</text>
</comment>
<dbReference type="AlphaFoldDB" id="A0A9W6YR89"/>
<evidence type="ECO:0000256" key="4">
    <source>
        <dbReference type="ARBA" id="ARBA00022574"/>
    </source>
</evidence>
<reference evidence="10" key="1">
    <citation type="submission" date="2023-04" db="EMBL/GenBank/DDBJ databases">
        <title>Ambrosiozyma monospora NBRC 1965.</title>
        <authorList>
            <person name="Ichikawa N."/>
            <person name="Sato H."/>
            <person name="Tonouchi N."/>
        </authorList>
    </citation>
    <scope>NUCLEOTIDE SEQUENCE</scope>
    <source>
        <strain evidence="10">NBRC 1965</strain>
    </source>
</reference>
<feature type="compositionally biased region" description="Low complexity" evidence="9">
    <location>
        <begin position="375"/>
        <end position="385"/>
    </location>
</feature>
<evidence type="ECO:0000256" key="7">
    <source>
        <dbReference type="ARBA" id="ARBA00025740"/>
    </source>
</evidence>
<dbReference type="Pfam" id="PF21032">
    <property type="entry name" value="PROPPIN"/>
    <property type="match status" value="1"/>
</dbReference>
<comment type="caution">
    <text evidence="10">The sequence shown here is derived from an EMBL/GenBank/DDBJ whole genome shotgun (WGS) entry which is preliminary data.</text>
</comment>
<proteinExistence type="inferred from homology"/>
<sequence length="532" mass="57997">MMPSPNPLAIEAAHAANQAAAAYKTKQRHHHHATGINFANFNQDFSCISVGYQSGYRIYNCDPFGQCFQRRDGSIGIVEMLFCSSLLAIVGIGEQPALSPRRLKVINSKRQTTICELTFPGTILSVKMNRERLIVLLEETIYIYDINNMRLLHTIEIPPNPNGLLALSPNAENNYLAYPSPQKVMNANSQDQLGGNTAGSNNIRNGDVIIFNAQTLQPLSVIEAHKTQLASICLSKDGTLLATASDKGTIVRVFSVETGVKLYQFRRGTYPTKIYSLAFSPDNRFIIASSATETVHIFRLGEEEAANTKKATNKRLRIPNDKPTALTSPGDIDRQTSSDEDVEDDEEDVDDEEDEEGDVLEPLPSGLTAGRKVSVDSVGSVTSGDESLANKPEPMVDSSRRSVARMLRRTSQSLGRKAAEKMGTYLPPKFSSILEPNRHFASLKVPAAKDITTVVGISDKISDDLIPSVYLQDAAGTGTGSGSSPDVADDLVNQKLLHVMVLTSDGFFYKFGLDPERGGDCVLLNQRSLIEG</sequence>
<keyword evidence="11" id="KW-1185">Reference proteome</keyword>
<dbReference type="GO" id="GO:0015031">
    <property type="term" value="P:protein transport"/>
    <property type="evidence" value="ECO:0007669"/>
    <property type="project" value="UniProtKB-KW"/>
</dbReference>
<dbReference type="InterPro" id="IPR048720">
    <property type="entry name" value="PROPPIN"/>
</dbReference>